<protein>
    <submittedName>
        <fullName evidence="2">Uncharacterized protein</fullName>
    </submittedName>
</protein>
<feature type="region of interest" description="Disordered" evidence="1">
    <location>
        <begin position="1"/>
        <end position="44"/>
    </location>
</feature>
<feature type="compositionally biased region" description="Polar residues" evidence="1">
    <location>
        <begin position="23"/>
        <end position="37"/>
    </location>
</feature>
<dbReference type="EMBL" id="KV002934">
    <property type="protein sequence ID" value="KZV37466.1"/>
    <property type="molecule type" value="Genomic_DNA"/>
</dbReference>
<evidence type="ECO:0000313" key="2">
    <source>
        <dbReference type="EMBL" id="KZV37466.1"/>
    </source>
</evidence>
<name>A0A2Z7BT30_9LAMI</name>
<organism evidence="2 3">
    <name type="scientific">Dorcoceras hygrometricum</name>
    <dbReference type="NCBI Taxonomy" id="472368"/>
    <lineage>
        <taxon>Eukaryota</taxon>
        <taxon>Viridiplantae</taxon>
        <taxon>Streptophyta</taxon>
        <taxon>Embryophyta</taxon>
        <taxon>Tracheophyta</taxon>
        <taxon>Spermatophyta</taxon>
        <taxon>Magnoliopsida</taxon>
        <taxon>eudicotyledons</taxon>
        <taxon>Gunneridae</taxon>
        <taxon>Pentapetalae</taxon>
        <taxon>asterids</taxon>
        <taxon>lamiids</taxon>
        <taxon>Lamiales</taxon>
        <taxon>Gesneriaceae</taxon>
        <taxon>Didymocarpoideae</taxon>
        <taxon>Trichosporeae</taxon>
        <taxon>Loxocarpinae</taxon>
        <taxon>Dorcoceras</taxon>
    </lineage>
</organism>
<proteinExistence type="predicted"/>
<reference evidence="2 3" key="1">
    <citation type="journal article" date="2015" name="Proc. Natl. Acad. Sci. U.S.A.">
        <title>The resurrection genome of Boea hygrometrica: A blueprint for survival of dehydration.</title>
        <authorList>
            <person name="Xiao L."/>
            <person name="Yang G."/>
            <person name="Zhang L."/>
            <person name="Yang X."/>
            <person name="Zhao S."/>
            <person name="Ji Z."/>
            <person name="Zhou Q."/>
            <person name="Hu M."/>
            <person name="Wang Y."/>
            <person name="Chen M."/>
            <person name="Xu Y."/>
            <person name="Jin H."/>
            <person name="Xiao X."/>
            <person name="Hu G."/>
            <person name="Bao F."/>
            <person name="Hu Y."/>
            <person name="Wan P."/>
            <person name="Li L."/>
            <person name="Deng X."/>
            <person name="Kuang T."/>
            <person name="Xiang C."/>
            <person name="Zhu J.K."/>
            <person name="Oliver M.J."/>
            <person name="He Y."/>
        </authorList>
    </citation>
    <scope>NUCLEOTIDE SEQUENCE [LARGE SCALE GENOMIC DNA]</scope>
    <source>
        <strain evidence="3">cv. XS01</strain>
    </source>
</reference>
<accession>A0A2Z7BT30</accession>
<dbReference type="Proteomes" id="UP000250235">
    <property type="component" value="Unassembled WGS sequence"/>
</dbReference>
<keyword evidence="3" id="KW-1185">Reference proteome</keyword>
<sequence>MAQYNIIGPKTPSAVRDRPKANPRSQNSVATPPQSHRTAAHRRLHSVRHRAARCARHRAQLMRTVAATCAQLMRTMAATCVHRLAAGASQHHAQQSRTVASQREQRIQLAVAPQQLRLRNHNFGLTHRIMVKRLAISPHDPLGIIDSACKNQSVVVSVQYGPFNTYIPIRSTTIGKSRVARDPITMHTSWRSNSDIACVTRRAVNLRQRSIDSYVHRDLTQSRHLTTPNESMLAGFTTEEAEADTVADQGLKRVNHIFGGLNEGIWPKTGGAHCIAVSLARWTVSEGTAQASCENVIWNRIYEVCWKKYRRRRCALERYQELLSAMMTSPCLLEKAVSSKDDVSIAD</sequence>
<evidence type="ECO:0000313" key="3">
    <source>
        <dbReference type="Proteomes" id="UP000250235"/>
    </source>
</evidence>
<gene>
    <name evidence="2" type="ORF">F511_14882</name>
</gene>
<evidence type="ECO:0000256" key="1">
    <source>
        <dbReference type="SAM" id="MobiDB-lite"/>
    </source>
</evidence>
<dbReference type="AlphaFoldDB" id="A0A2Z7BT30"/>